<keyword evidence="3" id="KW-1185">Reference proteome</keyword>
<keyword evidence="2" id="KW-0808">Transferase</keyword>
<dbReference type="Gene3D" id="3.40.50.150">
    <property type="entry name" value="Vaccinia Virus protein VP39"/>
    <property type="match status" value="1"/>
</dbReference>
<accession>A0A1Z1F9K4</accession>
<dbReference type="GO" id="GO:0008168">
    <property type="term" value="F:methyltransferase activity"/>
    <property type="evidence" value="ECO:0007669"/>
    <property type="project" value="UniProtKB-KW"/>
</dbReference>
<dbReference type="InterPro" id="IPR029063">
    <property type="entry name" value="SAM-dependent_MTases_sf"/>
</dbReference>
<dbReference type="STRING" id="450378.GCA_001661675_00701"/>
<organism evidence="2 3">
    <name type="scientific">Croceicoccus marinus</name>
    <dbReference type="NCBI Taxonomy" id="450378"/>
    <lineage>
        <taxon>Bacteria</taxon>
        <taxon>Pseudomonadati</taxon>
        <taxon>Pseudomonadota</taxon>
        <taxon>Alphaproteobacteria</taxon>
        <taxon>Sphingomonadales</taxon>
        <taxon>Erythrobacteraceae</taxon>
        <taxon>Croceicoccus</taxon>
    </lineage>
</organism>
<reference evidence="2 3" key="1">
    <citation type="submission" date="2017-01" db="EMBL/GenBank/DDBJ databases">
        <title>Complete genome sequence of esterase-producing bacterium Croceicoccus marinus E4A9.</title>
        <authorList>
            <person name="Wu Y.-H."/>
            <person name="Cheng H."/>
            <person name="Xu L."/>
            <person name="Huo Y.-Y."/>
            <person name="Wang C.-S."/>
            <person name="Xu X.-W."/>
        </authorList>
    </citation>
    <scope>NUCLEOTIDE SEQUENCE [LARGE SCALE GENOMIC DNA]</scope>
    <source>
        <strain evidence="2 3">E4A9</strain>
    </source>
</reference>
<keyword evidence="2" id="KW-0489">Methyltransferase</keyword>
<dbReference type="CDD" id="cd02440">
    <property type="entry name" value="AdoMet_MTases"/>
    <property type="match status" value="1"/>
</dbReference>
<evidence type="ECO:0000313" key="3">
    <source>
        <dbReference type="Proteomes" id="UP000195807"/>
    </source>
</evidence>
<dbReference type="SUPFAM" id="SSF53335">
    <property type="entry name" value="S-adenosyl-L-methionine-dependent methyltransferases"/>
    <property type="match status" value="1"/>
</dbReference>
<proteinExistence type="predicted"/>
<sequence length="235" mass="26581">MTSLAERSRQSEQMDADDLDAATYAQVMAGLARVNRWTFTAHSVLPFLKRAAARSPSFSLLDVGFGQGDMLRTIDRWARRRGIAARLVGVDLNPRSAPIARAATESGMGIDFRTGDYADQADGFDFIISSQVAHHMTDDQLQAFIRHMEGTARRGWVIGDLHRHRLAYQFYPLLARALGVHRIVREDGQLSIARSFRRAEWAAIMERAGLAPDQYRIVRRFPFRLSVERDKRPAP</sequence>
<dbReference type="KEGG" id="cman:A9D14_03515"/>
<dbReference type="EMBL" id="CP019602">
    <property type="protein sequence ID" value="ARU15413.1"/>
    <property type="molecule type" value="Genomic_DNA"/>
</dbReference>
<gene>
    <name evidence="2" type="ORF">A9D14_03515</name>
</gene>
<evidence type="ECO:0000313" key="2">
    <source>
        <dbReference type="EMBL" id="ARU15413.1"/>
    </source>
</evidence>
<dbReference type="GO" id="GO:0032259">
    <property type="term" value="P:methylation"/>
    <property type="evidence" value="ECO:0007669"/>
    <property type="project" value="UniProtKB-KW"/>
</dbReference>
<name>A0A1Z1F9K4_9SPHN</name>
<dbReference type="OrthoDB" id="9800454at2"/>
<protein>
    <submittedName>
        <fullName evidence="2">Methyltransferase type 12</fullName>
    </submittedName>
</protein>
<dbReference type="AlphaFoldDB" id="A0A1Z1F9K4"/>
<evidence type="ECO:0000259" key="1">
    <source>
        <dbReference type="Pfam" id="PF13649"/>
    </source>
</evidence>
<dbReference type="Proteomes" id="UP000195807">
    <property type="component" value="Chromosome"/>
</dbReference>
<dbReference type="InterPro" id="IPR041698">
    <property type="entry name" value="Methyltransf_25"/>
</dbReference>
<dbReference type="Pfam" id="PF13649">
    <property type="entry name" value="Methyltransf_25"/>
    <property type="match status" value="1"/>
</dbReference>
<feature type="domain" description="Methyltransferase" evidence="1">
    <location>
        <begin position="61"/>
        <end position="150"/>
    </location>
</feature>